<evidence type="ECO:0000256" key="7">
    <source>
        <dbReference type="ARBA" id="ARBA00022827"/>
    </source>
</evidence>
<evidence type="ECO:0000256" key="10">
    <source>
        <dbReference type="ARBA" id="ARBA00048540"/>
    </source>
</evidence>
<evidence type="ECO:0000256" key="5">
    <source>
        <dbReference type="ARBA" id="ARBA00022679"/>
    </source>
</evidence>
<dbReference type="Gene3D" id="3.10.520.10">
    <property type="entry name" value="ApbE-like domains"/>
    <property type="match status" value="2"/>
</dbReference>
<dbReference type="EMBL" id="WBMT01000008">
    <property type="protein sequence ID" value="KAB2348026.1"/>
    <property type="molecule type" value="Genomic_DNA"/>
</dbReference>
<evidence type="ECO:0000313" key="12">
    <source>
        <dbReference type="Proteomes" id="UP000468735"/>
    </source>
</evidence>
<keyword evidence="12" id="KW-1185">Reference proteome</keyword>
<dbReference type="PANTHER" id="PTHR30040">
    <property type="entry name" value="THIAMINE BIOSYNTHESIS LIPOPROTEIN APBE"/>
    <property type="match status" value="1"/>
</dbReference>
<reference evidence="11 12" key="1">
    <citation type="submission" date="2019-09" db="EMBL/GenBank/DDBJ databases">
        <title>Actinomadura physcomitrii sp. nov., a novel actinomycete isolated from moss [Physcomitrium sphaericum (Ludw) Fuernr].</title>
        <authorList>
            <person name="Zhuang X."/>
            <person name="Liu C."/>
        </authorList>
    </citation>
    <scope>NUCLEOTIDE SEQUENCE [LARGE SCALE GENOMIC DNA]</scope>
    <source>
        <strain evidence="11 12">HMC1</strain>
    </source>
</reference>
<evidence type="ECO:0000256" key="3">
    <source>
        <dbReference type="ARBA" id="ARBA00016337"/>
    </source>
</evidence>
<accession>A0A6H9Z0Q8</accession>
<evidence type="ECO:0000256" key="2">
    <source>
        <dbReference type="ARBA" id="ARBA00011955"/>
    </source>
</evidence>
<gene>
    <name evidence="11" type="ORF">F8566_19355</name>
</gene>
<dbReference type="PANTHER" id="PTHR30040:SF2">
    <property type="entry name" value="FAD:PROTEIN FMN TRANSFERASE"/>
    <property type="match status" value="1"/>
</dbReference>
<evidence type="ECO:0000256" key="1">
    <source>
        <dbReference type="ARBA" id="ARBA00001946"/>
    </source>
</evidence>
<dbReference type="Proteomes" id="UP000468735">
    <property type="component" value="Unassembled WGS sequence"/>
</dbReference>
<evidence type="ECO:0000256" key="9">
    <source>
        <dbReference type="ARBA" id="ARBA00031306"/>
    </source>
</evidence>
<proteinExistence type="predicted"/>
<comment type="caution">
    <text evidence="11">The sequence shown here is derived from an EMBL/GenBank/DDBJ whole genome shotgun (WGS) entry which is preliminary data.</text>
</comment>
<dbReference type="InterPro" id="IPR003374">
    <property type="entry name" value="ApbE-like_sf"/>
</dbReference>
<dbReference type="EC" id="2.7.1.180" evidence="2"/>
<dbReference type="GO" id="GO:0046872">
    <property type="term" value="F:metal ion binding"/>
    <property type="evidence" value="ECO:0007669"/>
    <property type="project" value="UniProtKB-KW"/>
</dbReference>
<protein>
    <recommendedName>
        <fullName evidence="3">FAD:protein FMN transferase</fullName>
        <ecNumber evidence="2">2.7.1.180</ecNumber>
    </recommendedName>
    <alternativeName>
        <fullName evidence="9">Flavin transferase</fullName>
    </alternativeName>
</protein>
<comment type="catalytic activity">
    <reaction evidence="10">
        <text>L-threonyl-[protein] + FAD = FMN-L-threonyl-[protein] + AMP + H(+)</text>
        <dbReference type="Rhea" id="RHEA:36847"/>
        <dbReference type="Rhea" id="RHEA-COMP:11060"/>
        <dbReference type="Rhea" id="RHEA-COMP:11061"/>
        <dbReference type="ChEBI" id="CHEBI:15378"/>
        <dbReference type="ChEBI" id="CHEBI:30013"/>
        <dbReference type="ChEBI" id="CHEBI:57692"/>
        <dbReference type="ChEBI" id="CHEBI:74257"/>
        <dbReference type="ChEBI" id="CHEBI:456215"/>
        <dbReference type="EC" id="2.7.1.180"/>
    </reaction>
</comment>
<organism evidence="11 12">
    <name type="scientific">Actinomadura rudentiformis</name>
    <dbReference type="NCBI Taxonomy" id="359158"/>
    <lineage>
        <taxon>Bacteria</taxon>
        <taxon>Bacillati</taxon>
        <taxon>Actinomycetota</taxon>
        <taxon>Actinomycetes</taxon>
        <taxon>Streptosporangiales</taxon>
        <taxon>Thermomonosporaceae</taxon>
        <taxon>Actinomadura</taxon>
    </lineage>
</organism>
<comment type="cofactor">
    <cofactor evidence="1">
        <name>Mg(2+)</name>
        <dbReference type="ChEBI" id="CHEBI:18420"/>
    </cofactor>
</comment>
<keyword evidence="6" id="KW-0479">Metal-binding</keyword>
<dbReference type="AlphaFoldDB" id="A0A6H9Z0Q8"/>
<dbReference type="GO" id="GO:0016740">
    <property type="term" value="F:transferase activity"/>
    <property type="evidence" value="ECO:0007669"/>
    <property type="project" value="UniProtKB-KW"/>
</dbReference>
<dbReference type="SUPFAM" id="SSF143631">
    <property type="entry name" value="ApbE-like"/>
    <property type="match status" value="1"/>
</dbReference>
<evidence type="ECO:0000256" key="6">
    <source>
        <dbReference type="ARBA" id="ARBA00022723"/>
    </source>
</evidence>
<keyword evidence="7" id="KW-0274">FAD</keyword>
<dbReference type="OrthoDB" id="9778595at2"/>
<keyword evidence="5 11" id="KW-0808">Transferase</keyword>
<dbReference type="RefSeq" id="WP_151561710.1">
    <property type="nucleotide sequence ID" value="NZ_WBMT01000008.1"/>
</dbReference>
<dbReference type="InterPro" id="IPR024932">
    <property type="entry name" value="ApbE"/>
</dbReference>
<dbReference type="Pfam" id="PF02424">
    <property type="entry name" value="ApbE"/>
    <property type="match status" value="2"/>
</dbReference>
<evidence type="ECO:0000256" key="8">
    <source>
        <dbReference type="ARBA" id="ARBA00022842"/>
    </source>
</evidence>
<sequence>MGTAVSIEIADLLPRRALAELIDDTCAWLHEVDRRFSTYKDDSEVNQLERGDLAADRCSADMRTVLDACATLRRETDGYFDERAAGRLDPSGYVKGWSVEMASARLAQAGSFNHCINAGGDIRSRGCPEPGRPWRFGVRHPWEPDKLAWVLTGTDLAVATSGTYERGLHVFDPHSGEPVQALRSVTVTGPDLALADAYATAAMAMGSDGLLWLARLAESGYESAAVTRDGHAYHSDHLPIAEDALETGVEAGEHADVGAG</sequence>
<evidence type="ECO:0000313" key="11">
    <source>
        <dbReference type="EMBL" id="KAB2348026.1"/>
    </source>
</evidence>
<evidence type="ECO:0000256" key="4">
    <source>
        <dbReference type="ARBA" id="ARBA00022630"/>
    </source>
</evidence>
<keyword evidence="8" id="KW-0460">Magnesium</keyword>
<keyword evidence="4" id="KW-0285">Flavoprotein</keyword>
<name>A0A6H9Z0Q8_9ACTN</name>